<feature type="region of interest" description="Disordered" evidence="1">
    <location>
        <begin position="47"/>
        <end position="255"/>
    </location>
</feature>
<name>A0A0N5D789_THECL</name>
<feature type="region of interest" description="Disordered" evidence="1">
    <location>
        <begin position="1"/>
        <end position="21"/>
    </location>
</feature>
<accession>A0A0N5D789</accession>
<evidence type="ECO:0000313" key="4">
    <source>
        <dbReference type="WBParaSite" id="TCLT_0000892701-mRNA-1"/>
    </source>
</evidence>
<evidence type="ECO:0000313" key="2">
    <source>
        <dbReference type="EMBL" id="VDN06508.1"/>
    </source>
</evidence>
<reference evidence="2 3" key="2">
    <citation type="submission" date="2018-11" db="EMBL/GenBank/DDBJ databases">
        <authorList>
            <consortium name="Pathogen Informatics"/>
        </authorList>
    </citation>
    <scope>NUCLEOTIDE SEQUENCE [LARGE SCALE GENOMIC DNA]</scope>
</reference>
<gene>
    <name evidence="2" type="ORF">TCLT_LOCUS8916</name>
</gene>
<evidence type="ECO:0000313" key="3">
    <source>
        <dbReference type="Proteomes" id="UP000276776"/>
    </source>
</evidence>
<feature type="compositionally biased region" description="Basic residues" evidence="1">
    <location>
        <begin position="159"/>
        <end position="168"/>
    </location>
</feature>
<feature type="compositionally biased region" description="Basic and acidic residues" evidence="1">
    <location>
        <begin position="232"/>
        <end position="255"/>
    </location>
</feature>
<dbReference type="WBParaSite" id="TCLT_0000892701-mRNA-1">
    <property type="protein sequence ID" value="TCLT_0000892701-mRNA-1"/>
    <property type="gene ID" value="TCLT_0000892701"/>
</dbReference>
<evidence type="ECO:0000256" key="1">
    <source>
        <dbReference type="SAM" id="MobiDB-lite"/>
    </source>
</evidence>
<feature type="compositionally biased region" description="Polar residues" evidence="1">
    <location>
        <begin position="186"/>
        <end position="218"/>
    </location>
</feature>
<feature type="compositionally biased region" description="Polar residues" evidence="1">
    <location>
        <begin position="58"/>
        <end position="67"/>
    </location>
</feature>
<feature type="compositionally biased region" description="Basic and acidic residues" evidence="1">
    <location>
        <begin position="9"/>
        <end position="21"/>
    </location>
</feature>
<dbReference type="Proteomes" id="UP000276776">
    <property type="component" value="Unassembled WGS sequence"/>
</dbReference>
<keyword evidence="3" id="KW-1185">Reference proteome</keyword>
<dbReference type="EMBL" id="UYYF01004701">
    <property type="protein sequence ID" value="VDN06508.1"/>
    <property type="molecule type" value="Genomic_DNA"/>
</dbReference>
<proteinExistence type="predicted"/>
<dbReference type="AlphaFoldDB" id="A0A0N5D789"/>
<feature type="compositionally biased region" description="Polar residues" evidence="1">
    <location>
        <begin position="76"/>
        <end position="121"/>
    </location>
</feature>
<sequence length="255" mass="28730">MLPRKKSKNEKTTESATEKMHNLMSKVCSRLDQISVISAIVEDIAEEKKQQKKKRTSQLKSENTSDQICDEMSLCDQPSTSKGFRSTKSVDEQSSTVSDNISSKNQTKHAPSYKVDSTNLRKQIESNLKDTVTADEWDTKVEEEELNPDEPSTSTGYSSRKKKSKKKKNYTESVELVVKTRILNPDATSKSTNANSTESTSFAIIRSTNNTSNQSATEAKSKPGLWGRGKNRRAEQARARLRQKYHEGKIRDSQK</sequence>
<protein>
    <submittedName>
        <fullName evidence="4">SRP40_C domain-containing protein</fullName>
    </submittedName>
</protein>
<feature type="compositionally biased region" description="Acidic residues" evidence="1">
    <location>
        <begin position="133"/>
        <end position="148"/>
    </location>
</feature>
<organism evidence="4">
    <name type="scientific">Thelazia callipaeda</name>
    <name type="common">Oriental eyeworm</name>
    <name type="synonym">Parasitic nematode</name>
    <dbReference type="NCBI Taxonomy" id="103827"/>
    <lineage>
        <taxon>Eukaryota</taxon>
        <taxon>Metazoa</taxon>
        <taxon>Ecdysozoa</taxon>
        <taxon>Nematoda</taxon>
        <taxon>Chromadorea</taxon>
        <taxon>Rhabditida</taxon>
        <taxon>Spirurina</taxon>
        <taxon>Spiruromorpha</taxon>
        <taxon>Thelazioidea</taxon>
        <taxon>Thelaziidae</taxon>
        <taxon>Thelazia</taxon>
    </lineage>
</organism>
<reference evidence="4" key="1">
    <citation type="submission" date="2017-02" db="UniProtKB">
        <authorList>
            <consortium name="WormBaseParasite"/>
        </authorList>
    </citation>
    <scope>IDENTIFICATION</scope>
</reference>